<dbReference type="GO" id="GO:0005829">
    <property type="term" value="C:cytosol"/>
    <property type="evidence" value="ECO:0007669"/>
    <property type="project" value="TreeGrafter"/>
</dbReference>
<dbReference type="PANTHER" id="PTHR42849">
    <property type="entry name" value="N-ACETYLNEURAMINATE LYASE"/>
    <property type="match status" value="1"/>
</dbReference>
<dbReference type="Proteomes" id="UP000279089">
    <property type="component" value="Unassembled WGS sequence"/>
</dbReference>
<evidence type="ECO:0000313" key="4">
    <source>
        <dbReference type="EMBL" id="RPD41474.1"/>
    </source>
</evidence>
<evidence type="ECO:0000256" key="3">
    <source>
        <dbReference type="PIRSR" id="PIRSR001365-1"/>
    </source>
</evidence>
<evidence type="ECO:0000256" key="2">
    <source>
        <dbReference type="PIRNR" id="PIRNR001365"/>
    </source>
</evidence>
<dbReference type="SUPFAM" id="SSF51569">
    <property type="entry name" value="Aldolase"/>
    <property type="match status" value="1"/>
</dbReference>
<dbReference type="Pfam" id="PF00701">
    <property type="entry name" value="DHDPS"/>
    <property type="match status" value="1"/>
</dbReference>
<dbReference type="PIRSF" id="PIRSF001365">
    <property type="entry name" value="DHDPS"/>
    <property type="match status" value="1"/>
</dbReference>
<dbReference type="SMART" id="SM01130">
    <property type="entry name" value="DHDPS"/>
    <property type="match status" value="1"/>
</dbReference>
<dbReference type="RefSeq" id="WP_120516228.1">
    <property type="nucleotide sequence ID" value="NZ_QXZY01000005.1"/>
</dbReference>
<evidence type="ECO:0000313" key="5">
    <source>
        <dbReference type="Proteomes" id="UP000279089"/>
    </source>
</evidence>
<proteinExistence type="inferred from homology"/>
<evidence type="ECO:0000256" key="1">
    <source>
        <dbReference type="ARBA" id="ARBA00023239"/>
    </source>
</evidence>
<gene>
    <name evidence="4" type="ORF">EG028_09140</name>
</gene>
<dbReference type="OrthoDB" id="9778880at2"/>
<dbReference type="CDD" id="cd00408">
    <property type="entry name" value="DHDPS-like"/>
    <property type="match status" value="1"/>
</dbReference>
<protein>
    <submittedName>
        <fullName evidence="4">Dihydrodipicolinate synthase family protein</fullName>
    </submittedName>
</protein>
<dbReference type="InterPro" id="IPR002220">
    <property type="entry name" value="DapA-like"/>
</dbReference>
<sequence>MVPLQSHEIRGNWATLLLPINTDDSIGYGRLATEIDQLIGMKVDGIYSNGTAGEFYNQTEHEFDEVNGLLAEKCNRAGMPFQVGCSHMSPLISLERLKRTIALKPSAIQVILPDWFPPKMEEIIAFLRKMQDTAGDIRLILYNPPHSKVKLSPADFKTIREAGIELAGCKLPGGDAAWYKEMLGLNPELSVFIPGHHLATGVRAGAHGAYSNVACLSPLVAQRWYDSMQTDMEAALELESRIQRFMNEQIVPYITQQGYSNQAVDKFLAAIGGWADVGTRLRWPYKWIPENEVDAAKKVCKELLPEFFV</sequence>
<comment type="similarity">
    <text evidence="2">Belongs to the DapA family.</text>
</comment>
<keyword evidence="1 2" id="KW-0456">Lyase</keyword>
<organism evidence="4 5">
    <name type="scientific">Chitinophaga barathri</name>
    <dbReference type="NCBI Taxonomy" id="1647451"/>
    <lineage>
        <taxon>Bacteria</taxon>
        <taxon>Pseudomonadati</taxon>
        <taxon>Bacteroidota</taxon>
        <taxon>Chitinophagia</taxon>
        <taxon>Chitinophagales</taxon>
        <taxon>Chitinophagaceae</taxon>
        <taxon>Chitinophaga</taxon>
    </lineage>
</organism>
<dbReference type="PANTHER" id="PTHR42849:SF1">
    <property type="entry name" value="N-ACETYLNEURAMINATE LYASE"/>
    <property type="match status" value="1"/>
</dbReference>
<keyword evidence="5" id="KW-1185">Reference proteome</keyword>
<dbReference type="InterPro" id="IPR013785">
    <property type="entry name" value="Aldolase_TIM"/>
</dbReference>
<feature type="active site" description="Schiff-base intermediate with substrate" evidence="3">
    <location>
        <position position="170"/>
    </location>
</feature>
<dbReference type="GO" id="GO:0008747">
    <property type="term" value="F:N-acetylneuraminate lyase activity"/>
    <property type="evidence" value="ECO:0007669"/>
    <property type="project" value="TreeGrafter"/>
</dbReference>
<dbReference type="GO" id="GO:0019262">
    <property type="term" value="P:N-acetylneuraminate catabolic process"/>
    <property type="evidence" value="ECO:0007669"/>
    <property type="project" value="TreeGrafter"/>
</dbReference>
<dbReference type="AlphaFoldDB" id="A0A3N4MCB1"/>
<name>A0A3N4MCB1_9BACT</name>
<reference evidence="5" key="1">
    <citation type="submission" date="2018-11" db="EMBL/GenBank/DDBJ databases">
        <title>Chitinophaga lutea sp.nov., isolate from arsenic contaminated soil.</title>
        <authorList>
            <person name="Zong Y."/>
        </authorList>
    </citation>
    <scope>NUCLEOTIDE SEQUENCE [LARGE SCALE GENOMIC DNA]</scope>
    <source>
        <strain evidence="5">YLT18</strain>
    </source>
</reference>
<feature type="active site" description="Proton donor/acceptor" evidence="3">
    <location>
        <position position="142"/>
    </location>
</feature>
<comment type="caution">
    <text evidence="4">The sequence shown here is derived from an EMBL/GenBank/DDBJ whole genome shotgun (WGS) entry which is preliminary data.</text>
</comment>
<dbReference type="EMBL" id="RMBX01000004">
    <property type="protein sequence ID" value="RPD41474.1"/>
    <property type="molecule type" value="Genomic_DNA"/>
</dbReference>
<accession>A0A3N4MCB1</accession>
<dbReference type="Gene3D" id="3.20.20.70">
    <property type="entry name" value="Aldolase class I"/>
    <property type="match status" value="1"/>
</dbReference>